<protein>
    <recommendedName>
        <fullName evidence="3">AlgX/AlgJ SGNH hydrolase-like domain-containing protein</fullName>
    </recommendedName>
</protein>
<evidence type="ECO:0000313" key="1">
    <source>
        <dbReference type="EMBL" id="PAB61092.1"/>
    </source>
</evidence>
<keyword evidence="2" id="KW-1185">Reference proteome</keyword>
<accession>A0A267MNV7</accession>
<comment type="caution">
    <text evidence="1">The sequence shown here is derived from an EMBL/GenBank/DDBJ whole genome shotgun (WGS) entry which is preliminary data.</text>
</comment>
<organism evidence="1 2">
    <name type="scientific">Anaeromicrobium sediminis</name>
    <dbReference type="NCBI Taxonomy" id="1478221"/>
    <lineage>
        <taxon>Bacteria</taxon>
        <taxon>Bacillati</taxon>
        <taxon>Bacillota</taxon>
        <taxon>Clostridia</taxon>
        <taxon>Peptostreptococcales</taxon>
        <taxon>Thermotaleaceae</taxon>
        <taxon>Anaeromicrobium</taxon>
    </lineage>
</organism>
<dbReference type="AlphaFoldDB" id="A0A267MNV7"/>
<dbReference type="Proteomes" id="UP000216024">
    <property type="component" value="Unassembled WGS sequence"/>
</dbReference>
<evidence type="ECO:0000313" key="2">
    <source>
        <dbReference type="Proteomes" id="UP000216024"/>
    </source>
</evidence>
<dbReference type="RefSeq" id="WP_095130180.1">
    <property type="nucleotide sequence ID" value="NZ_NIBG01000001.1"/>
</dbReference>
<dbReference type="Pfam" id="PF14286">
    <property type="entry name" value="DHHW"/>
    <property type="match status" value="1"/>
</dbReference>
<dbReference type="InterPro" id="IPR025945">
    <property type="entry name" value="DHHW"/>
</dbReference>
<dbReference type="OrthoDB" id="175771at2"/>
<dbReference type="EMBL" id="NIBG01000001">
    <property type="protein sequence ID" value="PAB61092.1"/>
    <property type="molecule type" value="Genomic_DNA"/>
</dbReference>
<sequence>MYKSSNKIIVIIFILFLLSVNIFNVLTPDKDFSESENRVLAKVPKFSMKNLMSGRFSSKFENYITDQFPFRDFWVAVKSDMERLALKTENNGIYFGKDGYLLEDYKKNNEQLMENIESINGFANRLPNVLTHFLLVPNSVKIYEDKLPLFASPYDQLESINMVKENLYENVDFLHVYDILNNKKDEYIYFKTDHHWTMRGAYYTYELWAKQLGIEPYPINDFNSEIVSNSFYGTFYSKSNNRRVPPDSIEIFKPKFHVEYNVSYLDNNKSSDSLYEYSHLNKKDKYSIFLDGNHALITIKTNINNDKKLVVFKDSYSHCFIPFLANHYDEIHVIDLRYYKLNIYDYIQEHAIKEALFLYNMTTFSDDKNIQLLNI</sequence>
<name>A0A267MNV7_9FIRM</name>
<proteinExistence type="predicted"/>
<reference evidence="1 2" key="1">
    <citation type="submission" date="2017-06" db="EMBL/GenBank/DDBJ databases">
        <title>Draft genome sequence of anaerobic fermentative bacterium Anaeromicrobium sediminis DY2726D isolated from West Pacific Ocean sediments.</title>
        <authorList>
            <person name="Zeng X."/>
        </authorList>
    </citation>
    <scope>NUCLEOTIDE SEQUENCE [LARGE SCALE GENOMIC DNA]</scope>
    <source>
        <strain evidence="1 2">DY2726D</strain>
    </source>
</reference>
<evidence type="ECO:0008006" key="3">
    <source>
        <dbReference type="Google" id="ProtNLM"/>
    </source>
</evidence>
<gene>
    <name evidence="1" type="ORF">CCE28_01295</name>
</gene>